<proteinExistence type="predicted"/>
<dbReference type="AlphaFoldDB" id="A0A1I6VRZ3"/>
<dbReference type="EMBL" id="FOZW01000012">
    <property type="protein sequence ID" value="SFT16485.1"/>
    <property type="molecule type" value="Genomic_DNA"/>
</dbReference>
<dbReference type="OrthoDB" id="4710659at2"/>
<feature type="transmembrane region" description="Helical" evidence="7">
    <location>
        <begin position="73"/>
        <end position="98"/>
    </location>
</feature>
<evidence type="ECO:0000313" key="8">
    <source>
        <dbReference type="EMBL" id="SFT16485.1"/>
    </source>
</evidence>
<dbReference type="InterPro" id="IPR002751">
    <property type="entry name" value="CbiM/NikMN"/>
</dbReference>
<feature type="transmembrane region" description="Helical" evidence="7">
    <location>
        <begin position="110"/>
        <end position="129"/>
    </location>
</feature>
<evidence type="ECO:0000313" key="9">
    <source>
        <dbReference type="Proteomes" id="UP000199392"/>
    </source>
</evidence>
<keyword evidence="4 7" id="KW-0812">Transmembrane</keyword>
<gene>
    <name evidence="8" type="ORF">SAMN04488050_112177</name>
</gene>
<evidence type="ECO:0000256" key="6">
    <source>
        <dbReference type="ARBA" id="ARBA00023136"/>
    </source>
</evidence>
<evidence type="ECO:0000256" key="1">
    <source>
        <dbReference type="ARBA" id="ARBA00004651"/>
    </source>
</evidence>
<evidence type="ECO:0000256" key="5">
    <source>
        <dbReference type="ARBA" id="ARBA00022989"/>
    </source>
</evidence>
<dbReference type="GO" id="GO:0000041">
    <property type="term" value="P:transition metal ion transport"/>
    <property type="evidence" value="ECO:0007669"/>
    <property type="project" value="InterPro"/>
</dbReference>
<evidence type="ECO:0000256" key="7">
    <source>
        <dbReference type="SAM" id="Phobius"/>
    </source>
</evidence>
<evidence type="ECO:0000256" key="2">
    <source>
        <dbReference type="ARBA" id="ARBA00022448"/>
    </source>
</evidence>
<evidence type="ECO:0000256" key="4">
    <source>
        <dbReference type="ARBA" id="ARBA00022692"/>
    </source>
</evidence>
<keyword evidence="6 7" id="KW-0472">Membrane</keyword>
<evidence type="ECO:0000256" key="3">
    <source>
        <dbReference type="ARBA" id="ARBA00022475"/>
    </source>
</evidence>
<feature type="transmembrane region" description="Helical" evidence="7">
    <location>
        <begin position="150"/>
        <end position="168"/>
    </location>
</feature>
<feature type="transmembrane region" description="Helical" evidence="7">
    <location>
        <begin position="40"/>
        <end position="61"/>
    </location>
</feature>
<keyword evidence="5 7" id="KW-1133">Transmembrane helix</keyword>
<feature type="transmembrane region" description="Helical" evidence="7">
    <location>
        <begin position="180"/>
        <end position="205"/>
    </location>
</feature>
<dbReference type="RefSeq" id="WP_092428718.1">
    <property type="nucleotide sequence ID" value="NZ_FNCL01000012.1"/>
</dbReference>
<organism evidence="8 9">
    <name type="scientific">Alloyangia pacifica</name>
    <dbReference type="NCBI Taxonomy" id="311180"/>
    <lineage>
        <taxon>Bacteria</taxon>
        <taxon>Pseudomonadati</taxon>
        <taxon>Pseudomonadota</taxon>
        <taxon>Alphaproteobacteria</taxon>
        <taxon>Rhodobacterales</taxon>
        <taxon>Roseobacteraceae</taxon>
        <taxon>Alloyangia</taxon>
    </lineage>
</organism>
<keyword evidence="3" id="KW-1003">Cell membrane</keyword>
<dbReference type="STRING" id="311180.SAMN04488050_112177"/>
<dbReference type="Pfam" id="PF01891">
    <property type="entry name" value="CbiM"/>
    <property type="match status" value="1"/>
</dbReference>
<accession>A0A1I6VRZ3</accession>
<keyword evidence="9" id="KW-1185">Reference proteome</keyword>
<sequence>MHIEPGVVDGAKMAFAAVTAAGAAGYTAKLAAQDVARSNLISLAARTLMAAVGTFVFFEVLPHFPVGVSEVHFILGSTLFLLLGAAPAALGLALGLLVQGLFFAPTDLPMYFVNVTTLLVPLFATAALARRVVPEGTAYVDLRYADVLKLSGVFQAGVVAWVAFWVFYGQGVSAETFGAVLTFGGAYMLVLLIEPLADLAALAAAKSLRDTGLARLFAPRLYTA</sequence>
<dbReference type="Proteomes" id="UP000199392">
    <property type="component" value="Unassembled WGS sequence"/>
</dbReference>
<keyword evidence="2" id="KW-0813">Transport</keyword>
<dbReference type="GO" id="GO:0005886">
    <property type="term" value="C:plasma membrane"/>
    <property type="evidence" value="ECO:0007669"/>
    <property type="project" value="UniProtKB-SubCell"/>
</dbReference>
<name>A0A1I6VRZ3_9RHOB</name>
<reference evidence="9" key="1">
    <citation type="submission" date="2016-10" db="EMBL/GenBank/DDBJ databases">
        <authorList>
            <person name="Varghese N."/>
            <person name="Submissions S."/>
        </authorList>
    </citation>
    <scope>NUCLEOTIDE SEQUENCE [LARGE SCALE GENOMIC DNA]</scope>
    <source>
        <strain evidence="9">DSM 26894</strain>
    </source>
</reference>
<comment type="subcellular location">
    <subcellularLocation>
        <location evidence="1">Cell membrane</location>
        <topology evidence="1">Multi-pass membrane protein</topology>
    </subcellularLocation>
</comment>
<protein>
    <submittedName>
        <fullName evidence="8">Cobalt uptake substrate-specific transmembrane region</fullName>
    </submittedName>
</protein>
<dbReference type="Gene3D" id="1.10.1760.20">
    <property type="match status" value="1"/>
</dbReference>